<evidence type="ECO:0000313" key="1">
    <source>
        <dbReference type="EMBL" id="SDH22085.1"/>
    </source>
</evidence>
<dbReference type="SUPFAM" id="SSF56300">
    <property type="entry name" value="Metallo-dependent phosphatases"/>
    <property type="match status" value="1"/>
</dbReference>
<proteinExistence type="predicted"/>
<accession>A0ABY0P4L0</accession>
<organism evidence="1 2">
    <name type="scientific">Bosea robiniae</name>
    <dbReference type="NCBI Taxonomy" id="1036780"/>
    <lineage>
        <taxon>Bacteria</taxon>
        <taxon>Pseudomonadati</taxon>
        <taxon>Pseudomonadota</taxon>
        <taxon>Alphaproteobacteria</taxon>
        <taxon>Hyphomicrobiales</taxon>
        <taxon>Boseaceae</taxon>
        <taxon>Bosea</taxon>
    </lineage>
</organism>
<sequence>MSDNLVGREQEVLEALKRGGSQRAAAAILGVHHASVSRALRRLDGERKDTEAAVATDCTRSVREQAENGELGYQPVLPGYAIKETTVVYDAAGEVERTSVKQSRAPGAAFDVPAGQEVKGVSALLDLTGREILKWVKTGKEAGPGLEDVVTAIKAAFADYSPAARRTKAPAYTDASLLTLVPLADWHIGMHAWGREVGTDWDLKIAEHVIGRSAEEAIERSPASEVCVVLGGGDLLHADNQDNRTARSGNQLDVDGRYQKVVGVATQLLVRTVDAALRRHRTAVVRILKGNHDEHSAIAAAYFMLAWYRNEPRVTVDVDPSLFWWMRWGQTMFGATHGHEAKAKDMASIMAHRRAEDWGRTRFRYVHTFHLHHQAKFTTEGQGVITEIHQAPVPQDAWHYGSGFLSGRSIQSITYHQDFGEVSRARVAILDGAREAA</sequence>
<dbReference type="RefSeq" id="WP_091860287.1">
    <property type="nucleotide sequence ID" value="NZ_FNBZ01000007.1"/>
</dbReference>
<evidence type="ECO:0008006" key="3">
    <source>
        <dbReference type="Google" id="ProtNLM"/>
    </source>
</evidence>
<dbReference type="InterPro" id="IPR029052">
    <property type="entry name" value="Metallo-depent_PP-like"/>
</dbReference>
<dbReference type="EMBL" id="FNBZ01000007">
    <property type="protein sequence ID" value="SDH22085.1"/>
    <property type="molecule type" value="Genomic_DNA"/>
</dbReference>
<name>A0ABY0P4L0_9HYPH</name>
<dbReference type="Proteomes" id="UP000199468">
    <property type="component" value="Unassembled WGS sequence"/>
</dbReference>
<reference evidence="1 2" key="1">
    <citation type="submission" date="2016-10" db="EMBL/GenBank/DDBJ databases">
        <authorList>
            <person name="Varghese N."/>
            <person name="Submissions S."/>
        </authorList>
    </citation>
    <scope>NUCLEOTIDE SEQUENCE [LARGE SCALE GENOMIC DNA]</scope>
    <source>
        <strain evidence="1 2">DSM 26672</strain>
    </source>
</reference>
<keyword evidence="2" id="KW-1185">Reference proteome</keyword>
<protein>
    <recommendedName>
        <fullName evidence="3">Helix-turn-helix domain-containing protein</fullName>
    </recommendedName>
</protein>
<gene>
    <name evidence="1" type="ORF">SAMN05421844_107197</name>
</gene>
<evidence type="ECO:0000313" key="2">
    <source>
        <dbReference type="Proteomes" id="UP000199468"/>
    </source>
</evidence>
<comment type="caution">
    <text evidence="1">The sequence shown here is derived from an EMBL/GenBank/DDBJ whole genome shotgun (WGS) entry which is preliminary data.</text>
</comment>